<feature type="compositionally biased region" description="Basic and acidic residues" evidence="1">
    <location>
        <begin position="350"/>
        <end position="363"/>
    </location>
</feature>
<feature type="compositionally biased region" description="Low complexity" evidence="1">
    <location>
        <begin position="100"/>
        <end position="113"/>
    </location>
</feature>
<feature type="compositionally biased region" description="Polar residues" evidence="1">
    <location>
        <begin position="8"/>
        <end position="25"/>
    </location>
</feature>
<dbReference type="RefSeq" id="XP_028967355.1">
    <property type="nucleotide sequence ID" value="XM_029111522.1"/>
</dbReference>
<evidence type="ECO:0000256" key="1">
    <source>
        <dbReference type="SAM" id="MobiDB-lite"/>
    </source>
</evidence>
<dbReference type="Proteomes" id="UP000694867">
    <property type="component" value="Unplaced"/>
</dbReference>
<feature type="compositionally biased region" description="Polar residues" evidence="1">
    <location>
        <begin position="121"/>
        <end position="138"/>
    </location>
</feature>
<dbReference type="AlphaFoldDB" id="A0AAJ7SEY2"/>
<feature type="region of interest" description="Disordered" evidence="1">
    <location>
        <begin position="350"/>
        <end position="374"/>
    </location>
</feature>
<feature type="compositionally biased region" description="Polar residues" evidence="1">
    <location>
        <begin position="175"/>
        <end position="202"/>
    </location>
</feature>
<dbReference type="GeneID" id="114828238"/>
<sequence>MAGYNAGVPTTTFAPGSQTLFSDPNQYAPGTAYGHPPTHVMPGHAAAAPPQQMALPSFQPQNEEFNQHRHQLMNSRLKSLIQQRASLKEPEQNSQDGFRSPAPTTPTGAGSPTEFYASQPEWGTSNGQQGQHAVNTSVKMEVTDPGQESTSANGSPHSAAGFASPGQKASDNERPPSNQSVGRQTPQSLYTPTTSSAQSFGSPKTGAFQTPPPNGQTFQFQPQPVVSNGAQQTFLLNSTAPVVSYPNIVTYSTQAAAYDPQAAMGFAPKTSFYQGGQFATLAPPAPDMNGAGSSGSSSGLYAANNFASGPLPSMGAGFGALPPMHAAGPQASSLNLPGTDPWWDHLEKLKAHGHVDPEGESRQLEYSAAPGPSM</sequence>
<accession>A0AAJ7SEY2</accession>
<organism evidence="2 3">
    <name type="scientific">Galendromus occidentalis</name>
    <name type="common">western predatory mite</name>
    <dbReference type="NCBI Taxonomy" id="34638"/>
    <lineage>
        <taxon>Eukaryota</taxon>
        <taxon>Metazoa</taxon>
        <taxon>Ecdysozoa</taxon>
        <taxon>Arthropoda</taxon>
        <taxon>Chelicerata</taxon>
        <taxon>Arachnida</taxon>
        <taxon>Acari</taxon>
        <taxon>Parasitiformes</taxon>
        <taxon>Mesostigmata</taxon>
        <taxon>Gamasina</taxon>
        <taxon>Phytoseioidea</taxon>
        <taxon>Phytoseiidae</taxon>
        <taxon>Typhlodrominae</taxon>
        <taxon>Galendromus</taxon>
    </lineage>
</organism>
<feature type="region of interest" description="Disordered" evidence="1">
    <location>
        <begin position="85"/>
        <end position="222"/>
    </location>
</feature>
<proteinExistence type="predicted"/>
<dbReference type="KEGG" id="goe:114828238"/>
<name>A0AAJ7SEY2_9ACAR</name>
<feature type="compositionally biased region" description="Polar residues" evidence="1">
    <location>
        <begin position="146"/>
        <end position="156"/>
    </location>
</feature>
<gene>
    <name evidence="3" type="primary">LOC114828238</name>
</gene>
<keyword evidence="2" id="KW-1185">Reference proteome</keyword>
<protein>
    <submittedName>
        <fullName evidence="3">Protein transport protein sec31-like</fullName>
    </submittedName>
</protein>
<feature type="region of interest" description="Disordered" evidence="1">
    <location>
        <begin position="1"/>
        <end position="48"/>
    </location>
</feature>
<evidence type="ECO:0000313" key="3">
    <source>
        <dbReference type="RefSeq" id="XP_028967355.1"/>
    </source>
</evidence>
<reference evidence="3" key="1">
    <citation type="submission" date="2025-08" db="UniProtKB">
        <authorList>
            <consortium name="RefSeq"/>
        </authorList>
    </citation>
    <scope>IDENTIFICATION</scope>
</reference>
<evidence type="ECO:0000313" key="2">
    <source>
        <dbReference type="Proteomes" id="UP000694867"/>
    </source>
</evidence>